<evidence type="ECO:0000259" key="9">
    <source>
        <dbReference type="PROSITE" id="PS50885"/>
    </source>
</evidence>
<evidence type="ECO:0000256" key="7">
    <source>
        <dbReference type="SAM" id="Phobius"/>
    </source>
</evidence>
<feature type="domain" description="Methyl-accepting transducer" evidence="8">
    <location>
        <begin position="285"/>
        <end position="521"/>
    </location>
</feature>
<reference evidence="10" key="1">
    <citation type="journal article" date="2014" name="Genome Announc.">
        <title>Draft Genome Sequences of Three Alkaliphilic Bacillus Strains, Bacillus wakoensis JCM 9140T, Bacillus akibai JCM 9157T, and Bacillus hemicellulosilyticus JCM 9152T.</title>
        <authorList>
            <person name="Yuki M."/>
            <person name="Oshima K."/>
            <person name="Suda W."/>
            <person name="Oshida Y."/>
            <person name="Kitamura K."/>
            <person name="Iida T."/>
            <person name="Hattori M."/>
            <person name="Ohkuma M."/>
        </authorList>
    </citation>
    <scope>NUCLEOTIDE SEQUENCE [LARGE SCALE GENOMIC DNA]</scope>
    <source>
        <strain evidence="10">JCM 9152</strain>
    </source>
</reference>
<keyword evidence="7" id="KW-1133">Transmembrane helix</keyword>
<organism evidence="10 11">
    <name type="scientific">Halalkalibacter hemicellulosilyticusJCM 9152</name>
    <dbReference type="NCBI Taxonomy" id="1236971"/>
    <lineage>
        <taxon>Bacteria</taxon>
        <taxon>Bacillati</taxon>
        <taxon>Bacillota</taxon>
        <taxon>Bacilli</taxon>
        <taxon>Bacillales</taxon>
        <taxon>Bacillaceae</taxon>
        <taxon>Halalkalibacter</taxon>
    </lineage>
</organism>
<protein>
    <submittedName>
        <fullName evidence="10">Methyl-accepting chemotaxis protein</fullName>
    </submittedName>
</protein>
<dbReference type="Pfam" id="PF00672">
    <property type="entry name" value="HAMP"/>
    <property type="match status" value="1"/>
</dbReference>
<dbReference type="GO" id="GO:0007165">
    <property type="term" value="P:signal transduction"/>
    <property type="evidence" value="ECO:0007669"/>
    <property type="project" value="UniProtKB-KW"/>
</dbReference>
<dbReference type="AlphaFoldDB" id="W4QI27"/>
<dbReference type="InterPro" id="IPR004089">
    <property type="entry name" value="MCPsignal_dom"/>
</dbReference>
<evidence type="ECO:0000256" key="6">
    <source>
        <dbReference type="PROSITE-ProRule" id="PRU00284"/>
    </source>
</evidence>
<dbReference type="STRING" id="1236971.JCM9152_3021"/>
<comment type="similarity">
    <text evidence="5">Belongs to the methyl-accepting chemotaxis (MCP) protein family.</text>
</comment>
<evidence type="ECO:0000256" key="4">
    <source>
        <dbReference type="ARBA" id="ARBA00023224"/>
    </source>
</evidence>
<evidence type="ECO:0000256" key="1">
    <source>
        <dbReference type="ARBA" id="ARBA00004236"/>
    </source>
</evidence>
<dbReference type="Gene3D" id="6.10.340.10">
    <property type="match status" value="1"/>
</dbReference>
<dbReference type="PROSITE" id="PS50885">
    <property type="entry name" value="HAMP"/>
    <property type="match status" value="1"/>
</dbReference>
<sequence>MEITIYKPLRELLREMNITGKLFIGFISILISLSIVTGVTFSAFSYFNQFIATNDDTIEKVELLNSMEKEMYRGYLRFTHYLNDRAIGSIEYTENQNDLFFDHTEALLSIDGNSKGIEKLIGLTERLQNQVQEIINSKELEGMDSYTTLLNQNEIVLSQISEVYDEVRMNYQNEIKDANGALLYMSQFSNKAILTISIVAIILGLTIAIYLSRMISRPLKIMATFSNQISQGNLSVDKVKVKSQDEVGQLAHAFNKMVENTRNLITNVRSNSEQVAASSEELMVSSTETSTSANQIVNAIQEVASGSENQVKAIEESTDAINDLEKGVKKVTNTIYCIKDSTSHTTKQANDGHRLLSKVILQMDSIYHSANNTIKLVNVLDDNSKRISYIMDSIADISDKTSLLALNATIEASRAGGHGKGFAVVANEIRKLAEQSRSSASDISKLVTSIQKDIAMVVEITNNSSEQVKEGYHLVEHTEKSFTNILNAITQVAEETEALFSLSDTMSTNMEVVNSSMKEVASISNKSMTNTEEIAASSEEQLAITNEVDSLATDLASIANELKEQINRFRT</sequence>
<evidence type="ECO:0000313" key="11">
    <source>
        <dbReference type="Proteomes" id="UP000018895"/>
    </source>
</evidence>
<evidence type="ECO:0000259" key="8">
    <source>
        <dbReference type="PROSITE" id="PS50111"/>
    </source>
</evidence>
<dbReference type="Proteomes" id="UP000018895">
    <property type="component" value="Unassembled WGS sequence"/>
</dbReference>
<dbReference type="EMBL" id="BAUU01000020">
    <property type="protein sequence ID" value="GAE31547.1"/>
    <property type="molecule type" value="Genomic_DNA"/>
</dbReference>
<feature type="domain" description="HAMP" evidence="9">
    <location>
        <begin position="213"/>
        <end position="266"/>
    </location>
</feature>
<proteinExistence type="inferred from homology"/>
<keyword evidence="3 7" id="KW-0472">Membrane</keyword>
<gene>
    <name evidence="10" type="ORF">JCM9152_3021</name>
</gene>
<dbReference type="Gene3D" id="1.10.287.950">
    <property type="entry name" value="Methyl-accepting chemotaxis protein"/>
    <property type="match status" value="1"/>
</dbReference>
<dbReference type="PANTHER" id="PTHR32089:SF112">
    <property type="entry name" value="LYSOZYME-LIKE PROTEIN-RELATED"/>
    <property type="match status" value="1"/>
</dbReference>
<dbReference type="PANTHER" id="PTHR32089">
    <property type="entry name" value="METHYL-ACCEPTING CHEMOTAXIS PROTEIN MCPB"/>
    <property type="match status" value="1"/>
</dbReference>
<accession>W4QI27</accession>
<comment type="caution">
    <text evidence="10">The sequence shown here is derived from an EMBL/GenBank/DDBJ whole genome shotgun (WGS) entry which is preliminary data.</text>
</comment>
<evidence type="ECO:0000313" key="10">
    <source>
        <dbReference type="EMBL" id="GAE31547.1"/>
    </source>
</evidence>
<evidence type="ECO:0000256" key="3">
    <source>
        <dbReference type="ARBA" id="ARBA00023136"/>
    </source>
</evidence>
<dbReference type="GO" id="GO:0005886">
    <property type="term" value="C:plasma membrane"/>
    <property type="evidence" value="ECO:0007669"/>
    <property type="project" value="UniProtKB-SubCell"/>
</dbReference>
<dbReference type="Pfam" id="PF00015">
    <property type="entry name" value="MCPsignal"/>
    <property type="match status" value="1"/>
</dbReference>
<dbReference type="SMART" id="SM00283">
    <property type="entry name" value="MA"/>
    <property type="match status" value="1"/>
</dbReference>
<dbReference type="SMART" id="SM00304">
    <property type="entry name" value="HAMP"/>
    <property type="match status" value="1"/>
</dbReference>
<keyword evidence="4 6" id="KW-0807">Transducer</keyword>
<name>W4QI27_9BACI</name>
<comment type="subcellular location">
    <subcellularLocation>
        <location evidence="1">Cell membrane</location>
    </subcellularLocation>
</comment>
<keyword evidence="2" id="KW-1003">Cell membrane</keyword>
<evidence type="ECO:0000256" key="5">
    <source>
        <dbReference type="ARBA" id="ARBA00029447"/>
    </source>
</evidence>
<feature type="transmembrane region" description="Helical" evidence="7">
    <location>
        <begin position="21"/>
        <end position="47"/>
    </location>
</feature>
<dbReference type="CDD" id="cd06225">
    <property type="entry name" value="HAMP"/>
    <property type="match status" value="1"/>
</dbReference>
<feature type="transmembrane region" description="Helical" evidence="7">
    <location>
        <begin position="192"/>
        <end position="212"/>
    </location>
</feature>
<dbReference type="InterPro" id="IPR003660">
    <property type="entry name" value="HAMP_dom"/>
</dbReference>
<keyword evidence="7" id="KW-0812">Transmembrane</keyword>
<evidence type="ECO:0000256" key="2">
    <source>
        <dbReference type="ARBA" id="ARBA00022475"/>
    </source>
</evidence>
<dbReference type="SUPFAM" id="SSF58104">
    <property type="entry name" value="Methyl-accepting chemotaxis protein (MCP) signaling domain"/>
    <property type="match status" value="1"/>
</dbReference>
<keyword evidence="11" id="KW-1185">Reference proteome</keyword>
<dbReference type="PROSITE" id="PS50111">
    <property type="entry name" value="CHEMOTAXIS_TRANSDUC_2"/>
    <property type="match status" value="1"/>
</dbReference>